<comment type="caution">
    <text evidence="1">The sequence shown here is derived from an EMBL/GenBank/DDBJ whole genome shotgun (WGS) entry which is preliminary data.</text>
</comment>
<name>A0A1Q3BNQ7_CEPFO</name>
<dbReference type="EMBL" id="BDDD01000741">
    <property type="protein sequence ID" value="GAV69677.1"/>
    <property type="molecule type" value="Genomic_DNA"/>
</dbReference>
<dbReference type="Proteomes" id="UP000187406">
    <property type="component" value="Unassembled WGS sequence"/>
</dbReference>
<dbReference type="InParanoid" id="A0A1Q3BNQ7"/>
<evidence type="ECO:0000313" key="2">
    <source>
        <dbReference type="Proteomes" id="UP000187406"/>
    </source>
</evidence>
<gene>
    <name evidence="1" type="ORF">CFOL_v3_13178</name>
</gene>
<proteinExistence type="predicted"/>
<organism evidence="1 2">
    <name type="scientific">Cephalotus follicularis</name>
    <name type="common">Albany pitcher plant</name>
    <dbReference type="NCBI Taxonomy" id="3775"/>
    <lineage>
        <taxon>Eukaryota</taxon>
        <taxon>Viridiplantae</taxon>
        <taxon>Streptophyta</taxon>
        <taxon>Embryophyta</taxon>
        <taxon>Tracheophyta</taxon>
        <taxon>Spermatophyta</taxon>
        <taxon>Magnoliopsida</taxon>
        <taxon>eudicotyledons</taxon>
        <taxon>Gunneridae</taxon>
        <taxon>Pentapetalae</taxon>
        <taxon>rosids</taxon>
        <taxon>fabids</taxon>
        <taxon>Oxalidales</taxon>
        <taxon>Cephalotaceae</taxon>
        <taxon>Cephalotus</taxon>
    </lineage>
</organism>
<dbReference type="AlphaFoldDB" id="A0A1Q3BNQ7"/>
<reference evidence="2" key="1">
    <citation type="submission" date="2016-04" db="EMBL/GenBank/DDBJ databases">
        <title>Cephalotus genome sequencing.</title>
        <authorList>
            <person name="Fukushima K."/>
            <person name="Hasebe M."/>
            <person name="Fang X."/>
        </authorList>
    </citation>
    <scope>NUCLEOTIDE SEQUENCE [LARGE SCALE GENOMIC DNA]</scope>
    <source>
        <strain evidence="2">cv. St1</strain>
    </source>
</reference>
<keyword evidence="2" id="KW-1185">Reference proteome</keyword>
<feature type="non-terminal residue" evidence="1">
    <location>
        <position position="154"/>
    </location>
</feature>
<protein>
    <submittedName>
        <fullName evidence="1">Uncharacterized protein</fullName>
    </submittedName>
</protein>
<accession>A0A1Q3BNQ7</accession>
<evidence type="ECO:0000313" key="1">
    <source>
        <dbReference type="EMBL" id="GAV69677.1"/>
    </source>
</evidence>
<sequence length="154" mass="17827">MMILLWRIHLYPKVKKPIIELFQATIRLFRLTQCNSQLLSGLMLSILSPIMSIKSTYVRKKTNPKASMQEDVARFYKGKFPPEREDVELGIERDAYKARNSPKASTFRYSLLVGQKVKSYSFIKITVGKSIENIDFESLSSLERESEEVTEREG</sequence>